<name>A0ABQ1ZC70_9BACT</name>
<sequence>MKKYAFFLAFLIPVSLFAQLQPANPDNVRDAEKRNNYILPIARMSIKGSHPVGINSTKTVHIIFPSQIKEVDAGIPEIITEITPSFNNVLKVKAITDEGFKESNLTVLTSGGDLYSFIVNYQETPEILNINVEKNYESDKIVSRTFNASTFHKSDFLIPEVNLSEKEIQDKFSYILNSKKTIKNIGVRNHNVSAFLDNIYMDNSLVYMAVTLHNYSGVTYPVDFVKIYLRDVEGAKRQVIQEEELSIVLLDNIDILEHSTSKSFVIAIPRITISSDKQLDFEVYEAKGGRHLRFPINSKIVSKAKSFKK</sequence>
<accession>A0ABQ1ZC70</accession>
<feature type="signal peptide" evidence="1">
    <location>
        <begin position="1"/>
        <end position="18"/>
    </location>
</feature>
<comment type="caution">
    <text evidence="2">The sequence shown here is derived from an EMBL/GenBank/DDBJ whole genome shotgun (WGS) entry which is preliminary data.</text>
</comment>
<dbReference type="InterPro" id="IPR022298">
    <property type="entry name" value="Conjug_transposon_TraN"/>
</dbReference>
<evidence type="ECO:0008006" key="4">
    <source>
        <dbReference type="Google" id="ProtNLM"/>
    </source>
</evidence>
<keyword evidence="1" id="KW-0732">Signal</keyword>
<dbReference type="Pfam" id="PF13595">
    <property type="entry name" value="DUF4138"/>
    <property type="match status" value="1"/>
</dbReference>
<dbReference type="Proteomes" id="UP000600214">
    <property type="component" value="Unassembled WGS sequence"/>
</dbReference>
<protein>
    <recommendedName>
        <fullName evidence="4">Conjugative transposon protein TraN</fullName>
    </recommendedName>
</protein>
<gene>
    <name evidence="2" type="ORF">GCM10007423_63580</name>
</gene>
<reference evidence="3" key="1">
    <citation type="journal article" date="2019" name="Int. J. Syst. Evol. Microbiol.">
        <title>The Global Catalogue of Microorganisms (GCM) 10K type strain sequencing project: providing services to taxonomists for standard genome sequencing and annotation.</title>
        <authorList>
            <consortium name="The Broad Institute Genomics Platform"/>
            <consortium name="The Broad Institute Genome Sequencing Center for Infectious Disease"/>
            <person name="Wu L."/>
            <person name="Ma J."/>
        </authorList>
    </citation>
    <scope>NUCLEOTIDE SEQUENCE [LARGE SCALE GENOMIC DNA]</scope>
    <source>
        <strain evidence="3">CGMCC 1.15288</strain>
    </source>
</reference>
<dbReference type="RefSeq" id="WP_188939359.1">
    <property type="nucleotide sequence ID" value="NZ_BMIA01000009.1"/>
</dbReference>
<evidence type="ECO:0000313" key="3">
    <source>
        <dbReference type="Proteomes" id="UP000600214"/>
    </source>
</evidence>
<dbReference type="NCBIfam" id="TIGR03780">
    <property type="entry name" value="Bac_Flav_CT_N"/>
    <property type="match status" value="1"/>
</dbReference>
<dbReference type="EMBL" id="BMIA01000009">
    <property type="protein sequence ID" value="GGH55731.1"/>
    <property type="molecule type" value="Genomic_DNA"/>
</dbReference>
<organism evidence="2 3">
    <name type="scientific">Dyadobacter endophyticus</name>
    <dbReference type="NCBI Taxonomy" id="1749036"/>
    <lineage>
        <taxon>Bacteria</taxon>
        <taxon>Pseudomonadati</taxon>
        <taxon>Bacteroidota</taxon>
        <taxon>Cytophagia</taxon>
        <taxon>Cytophagales</taxon>
        <taxon>Spirosomataceae</taxon>
        <taxon>Dyadobacter</taxon>
    </lineage>
</organism>
<proteinExistence type="predicted"/>
<evidence type="ECO:0000256" key="1">
    <source>
        <dbReference type="SAM" id="SignalP"/>
    </source>
</evidence>
<feature type="chain" id="PRO_5047164277" description="Conjugative transposon protein TraN" evidence="1">
    <location>
        <begin position="19"/>
        <end position="309"/>
    </location>
</feature>
<keyword evidence="3" id="KW-1185">Reference proteome</keyword>
<evidence type="ECO:0000313" key="2">
    <source>
        <dbReference type="EMBL" id="GGH55731.1"/>
    </source>
</evidence>